<dbReference type="Pfam" id="PF04471">
    <property type="entry name" value="Mrr_cat"/>
    <property type="match status" value="1"/>
</dbReference>
<feature type="transmembrane region" description="Helical" evidence="1">
    <location>
        <begin position="300"/>
        <end position="319"/>
    </location>
</feature>
<dbReference type="Proteomes" id="UP000184529">
    <property type="component" value="Unassembled WGS sequence"/>
</dbReference>
<evidence type="ECO:0000313" key="3">
    <source>
        <dbReference type="EMBL" id="SHJ41401.1"/>
    </source>
</evidence>
<organism evidence="3 4">
    <name type="scientific">Desulfofundulus thermosubterraneus DSM 16057</name>
    <dbReference type="NCBI Taxonomy" id="1121432"/>
    <lineage>
        <taxon>Bacteria</taxon>
        <taxon>Bacillati</taxon>
        <taxon>Bacillota</taxon>
        <taxon>Clostridia</taxon>
        <taxon>Eubacteriales</taxon>
        <taxon>Peptococcaceae</taxon>
        <taxon>Desulfofundulus</taxon>
    </lineage>
</organism>
<proteinExistence type="predicted"/>
<dbReference type="STRING" id="1121432.SAMN02745219_02496"/>
<feature type="domain" description="Restriction endonuclease type IV Mrr" evidence="2">
    <location>
        <begin position="177"/>
        <end position="236"/>
    </location>
</feature>
<accession>A0A1M6J468</accession>
<dbReference type="GO" id="GO:0003899">
    <property type="term" value="F:DNA-directed RNA polymerase activity"/>
    <property type="evidence" value="ECO:0007669"/>
    <property type="project" value="InterPro"/>
</dbReference>
<keyword evidence="1" id="KW-0472">Membrane</keyword>
<dbReference type="InterPro" id="IPR007560">
    <property type="entry name" value="Restrct_endonuc_IV_Mrr"/>
</dbReference>
<dbReference type="InterPro" id="IPR036710">
    <property type="entry name" value="RNA_pol_Rpb5_N_sf"/>
</dbReference>
<dbReference type="GO" id="GO:0006351">
    <property type="term" value="P:DNA-templated transcription"/>
    <property type="evidence" value="ECO:0007669"/>
    <property type="project" value="InterPro"/>
</dbReference>
<dbReference type="GO" id="GO:0009307">
    <property type="term" value="P:DNA restriction-modification system"/>
    <property type="evidence" value="ECO:0007669"/>
    <property type="project" value="InterPro"/>
</dbReference>
<gene>
    <name evidence="3" type="ORF">SAMN02745219_02496</name>
</gene>
<sequence length="335" mass="38456">MKVFKFPRRALYLAYQSWQKRRQRGELLRYYVKPKEDSRNRIARWLDFYGTLLILWLLSFVFLTTFWPGKIALAFSMTLVSSTGLLAAKIQKKRFQRETFYRKLRSLAEQYREKLKQFRTAEELASFLWPILESLPQFEQARPKSRKRDKTAKVPAGVIQATYRNVPVLVEFIPADQSPVEVAAVHNLVRTMKKQGYHHALLVTPGEFAPDARRLVASLRSQYRIALVPEKELLYLVAQAEKIKESTDQITAEKTVSLPSLSALKRVTLDYKKGRAYLTAGAFLIGFHFLLGINNPVGKVYLLLAAANLVLAVLCLVFGERETAPPDLHDLQPET</sequence>
<keyword evidence="3" id="KW-0378">Hydrolase</keyword>
<evidence type="ECO:0000259" key="2">
    <source>
        <dbReference type="Pfam" id="PF04471"/>
    </source>
</evidence>
<keyword evidence="4" id="KW-1185">Reference proteome</keyword>
<dbReference type="RefSeq" id="WP_072870049.1">
    <property type="nucleotide sequence ID" value="NZ_FQZM01000033.1"/>
</dbReference>
<dbReference type="Gene3D" id="3.40.1340.10">
    <property type="entry name" value="RNA polymerase, Rpb5, N-terminal domain"/>
    <property type="match status" value="1"/>
</dbReference>
<keyword evidence="3" id="KW-0540">Nuclease</keyword>
<evidence type="ECO:0000313" key="4">
    <source>
        <dbReference type="Proteomes" id="UP000184529"/>
    </source>
</evidence>
<dbReference type="GO" id="GO:0004519">
    <property type="term" value="F:endonuclease activity"/>
    <property type="evidence" value="ECO:0007669"/>
    <property type="project" value="UniProtKB-KW"/>
</dbReference>
<dbReference type="SUPFAM" id="SSF53036">
    <property type="entry name" value="Eukaryotic RPB5 N-terminal domain"/>
    <property type="match status" value="1"/>
</dbReference>
<name>A0A1M6J468_9FIRM</name>
<evidence type="ECO:0000256" key="1">
    <source>
        <dbReference type="SAM" id="Phobius"/>
    </source>
</evidence>
<reference evidence="4" key="1">
    <citation type="submission" date="2016-11" db="EMBL/GenBank/DDBJ databases">
        <authorList>
            <person name="Varghese N."/>
            <person name="Submissions S."/>
        </authorList>
    </citation>
    <scope>NUCLEOTIDE SEQUENCE [LARGE SCALE GENOMIC DNA]</scope>
    <source>
        <strain evidence="4">DSM 16057</strain>
    </source>
</reference>
<protein>
    <submittedName>
        <fullName evidence="3">Restriction endonuclease</fullName>
    </submittedName>
</protein>
<keyword evidence="1" id="KW-0812">Transmembrane</keyword>
<feature type="transmembrane region" description="Helical" evidence="1">
    <location>
        <begin position="276"/>
        <end position="294"/>
    </location>
</feature>
<feature type="transmembrane region" description="Helical" evidence="1">
    <location>
        <begin position="45"/>
        <end position="65"/>
    </location>
</feature>
<feature type="transmembrane region" description="Helical" evidence="1">
    <location>
        <begin position="71"/>
        <end position="88"/>
    </location>
</feature>
<dbReference type="OrthoDB" id="1803955at2"/>
<dbReference type="AlphaFoldDB" id="A0A1M6J468"/>
<dbReference type="GO" id="GO:0003677">
    <property type="term" value="F:DNA binding"/>
    <property type="evidence" value="ECO:0007669"/>
    <property type="project" value="InterPro"/>
</dbReference>
<dbReference type="EMBL" id="FQZM01000033">
    <property type="protein sequence ID" value="SHJ41401.1"/>
    <property type="molecule type" value="Genomic_DNA"/>
</dbReference>
<keyword evidence="1" id="KW-1133">Transmembrane helix</keyword>
<keyword evidence="3" id="KW-0255">Endonuclease</keyword>